<protein>
    <submittedName>
        <fullName evidence="2">MarR family transcriptional regulator</fullName>
    </submittedName>
</protein>
<dbReference type="InterPro" id="IPR039422">
    <property type="entry name" value="MarR/SlyA-like"/>
</dbReference>
<name>A0A4R8WWG1_9MICO</name>
<organism evidence="2 3">
    <name type="scientific">Cryobacterium algoritolerans</name>
    <dbReference type="NCBI Taxonomy" id="1259184"/>
    <lineage>
        <taxon>Bacteria</taxon>
        <taxon>Bacillati</taxon>
        <taxon>Actinomycetota</taxon>
        <taxon>Actinomycetes</taxon>
        <taxon>Micrococcales</taxon>
        <taxon>Microbacteriaceae</taxon>
        <taxon>Cryobacterium</taxon>
    </lineage>
</organism>
<sequence length="157" mass="16536">MDAASTADARAADATLAASRALLGVVARSMVSALEVVTLPQFRVLVVLSAAGPTRMGAVAERMGVIPSTFSRFIDRMVAGGWVERTSSPDSRREVLLELTPSGRRLVDEVTERRREGILAVLSAMTDKQQGAVHHALQAFADAAGEPPAADLLTLGI</sequence>
<dbReference type="SUPFAM" id="SSF46785">
    <property type="entry name" value="Winged helix' DNA-binding domain"/>
    <property type="match status" value="1"/>
</dbReference>
<reference evidence="2 3" key="1">
    <citation type="submission" date="2019-03" db="EMBL/GenBank/DDBJ databases">
        <title>Genomics of glacier-inhabiting Cryobacterium strains.</title>
        <authorList>
            <person name="Liu Q."/>
            <person name="Xin Y.-H."/>
        </authorList>
    </citation>
    <scope>NUCLEOTIDE SEQUENCE [LARGE SCALE GENOMIC DNA]</scope>
    <source>
        <strain evidence="2 3">MDT1-3</strain>
    </source>
</reference>
<dbReference type="InterPro" id="IPR036390">
    <property type="entry name" value="WH_DNA-bd_sf"/>
</dbReference>
<dbReference type="SMART" id="SM00347">
    <property type="entry name" value="HTH_MARR"/>
    <property type="match status" value="1"/>
</dbReference>
<accession>A0A4R8WWG1</accession>
<dbReference type="InterPro" id="IPR000835">
    <property type="entry name" value="HTH_MarR-typ"/>
</dbReference>
<dbReference type="PANTHER" id="PTHR33164:SF94">
    <property type="entry name" value="TRANSCRIPTIONAL REGULATORY PROTEIN-RELATED"/>
    <property type="match status" value="1"/>
</dbReference>
<dbReference type="Pfam" id="PF01047">
    <property type="entry name" value="MarR"/>
    <property type="match status" value="1"/>
</dbReference>
<evidence type="ECO:0000313" key="2">
    <source>
        <dbReference type="EMBL" id="TFC19604.1"/>
    </source>
</evidence>
<dbReference type="InterPro" id="IPR036388">
    <property type="entry name" value="WH-like_DNA-bd_sf"/>
</dbReference>
<feature type="domain" description="HTH marR-type" evidence="1">
    <location>
        <begin position="8"/>
        <end position="142"/>
    </location>
</feature>
<dbReference type="OrthoDB" id="8966183at2"/>
<evidence type="ECO:0000313" key="3">
    <source>
        <dbReference type="Proteomes" id="UP000298412"/>
    </source>
</evidence>
<dbReference type="Gene3D" id="1.10.10.10">
    <property type="entry name" value="Winged helix-like DNA-binding domain superfamily/Winged helix DNA-binding domain"/>
    <property type="match status" value="1"/>
</dbReference>
<dbReference type="RefSeq" id="WP_134565128.1">
    <property type="nucleotide sequence ID" value="NZ_SOFP01000011.1"/>
</dbReference>
<dbReference type="AlphaFoldDB" id="A0A4R8WWG1"/>
<keyword evidence="3" id="KW-1185">Reference proteome</keyword>
<evidence type="ECO:0000259" key="1">
    <source>
        <dbReference type="PROSITE" id="PS50995"/>
    </source>
</evidence>
<dbReference type="GO" id="GO:0006950">
    <property type="term" value="P:response to stress"/>
    <property type="evidence" value="ECO:0007669"/>
    <property type="project" value="TreeGrafter"/>
</dbReference>
<dbReference type="PANTHER" id="PTHR33164">
    <property type="entry name" value="TRANSCRIPTIONAL REGULATOR, MARR FAMILY"/>
    <property type="match status" value="1"/>
</dbReference>
<dbReference type="EMBL" id="SOFP01000011">
    <property type="protein sequence ID" value="TFC19604.1"/>
    <property type="molecule type" value="Genomic_DNA"/>
</dbReference>
<dbReference type="Proteomes" id="UP000298412">
    <property type="component" value="Unassembled WGS sequence"/>
</dbReference>
<dbReference type="GO" id="GO:0003700">
    <property type="term" value="F:DNA-binding transcription factor activity"/>
    <property type="evidence" value="ECO:0007669"/>
    <property type="project" value="InterPro"/>
</dbReference>
<proteinExistence type="predicted"/>
<gene>
    <name evidence="2" type="ORF">E3O19_02995</name>
</gene>
<comment type="caution">
    <text evidence="2">The sequence shown here is derived from an EMBL/GenBank/DDBJ whole genome shotgun (WGS) entry which is preliminary data.</text>
</comment>
<dbReference type="PROSITE" id="PS50995">
    <property type="entry name" value="HTH_MARR_2"/>
    <property type="match status" value="1"/>
</dbReference>